<gene>
    <name evidence="1" type="ORF">ACFPN9_08700</name>
</gene>
<dbReference type="RefSeq" id="WP_068204660.1">
    <property type="nucleotide sequence ID" value="NZ_JBHSLU010000017.1"/>
</dbReference>
<dbReference type="EMBL" id="JBHSLU010000017">
    <property type="protein sequence ID" value="MFC5505335.1"/>
    <property type="molecule type" value="Genomic_DNA"/>
</dbReference>
<accession>A0ABW0NYW9</accession>
<protein>
    <submittedName>
        <fullName evidence="1">Uncharacterized protein</fullName>
    </submittedName>
</protein>
<organism evidence="1 2">
    <name type="scientific">Bosea massiliensis</name>
    <dbReference type="NCBI Taxonomy" id="151419"/>
    <lineage>
        <taxon>Bacteria</taxon>
        <taxon>Pseudomonadati</taxon>
        <taxon>Pseudomonadota</taxon>
        <taxon>Alphaproteobacteria</taxon>
        <taxon>Hyphomicrobiales</taxon>
        <taxon>Boseaceae</taxon>
        <taxon>Bosea</taxon>
    </lineage>
</organism>
<comment type="caution">
    <text evidence="1">The sequence shown here is derived from an EMBL/GenBank/DDBJ whole genome shotgun (WGS) entry which is preliminary data.</text>
</comment>
<sequence>MHPIIANMSDDELRRVVTAVDRVARPLDQRFEGDDEPIVELMTKMGLSQSIVDKLLIAGLVMRECLHRGIQIPHGN</sequence>
<name>A0ABW0NYW9_9HYPH</name>
<evidence type="ECO:0000313" key="2">
    <source>
        <dbReference type="Proteomes" id="UP001596060"/>
    </source>
</evidence>
<reference evidence="2" key="1">
    <citation type="journal article" date="2019" name="Int. J. Syst. Evol. Microbiol.">
        <title>The Global Catalogue of Microorganisms (GCM) 10K type strain sequencing project: providing services to taxonomists for standard genome sequencing and annotation.</title>
        <authorList>
            <consortium name="The Broad Institute Genomics Platform"/>
            <consortium name="The Broad Institute Genome Sequencing Center for Infectious Disease"/>
            <person name="Wu L."/>
            <person name="Ma J."/>
        </authorList>
    </citation>
    <scope>NUCLEOTIDE SEQUENCE [LARGE SCALE GENOMIC DNA]</scope>
    <source>
        <strain evidence="2">CCUG 43117</strain>
    </source>
</reference>
<evidence type="ECO:0000313" key="1">
    <source>
        <dbReference type="EMBL" id="MFC5505335.1"/>
    </source>
</evidence>
<proteinExistence type="predicted"/>
<keyword evidence="2" id="KW-1185">Reference proteome</keyword>
<dbReference type="Proteomes" id="UP001596060">
    <property type="component" value="Unassembled WGS sequence"/>
</dbReference>